<evidence type="ECO:0000259" key="6">
    <source>
        <dbReference type="Pfam" id="PF08281"/>
    </source>
</evidence>
<dbReference type="InterPro" id="IPR013324">
    <property type="entry name" value="RNA_pol_sigma_r3/r4-like"/>
</dbReference>
<keyword evidence="4" id="KW-0804">Transcription</keyword>
<keyword evidence="8" id="KW-1185">Reference proteome</keyword>
<comment type="caution">
    <text evidence="7">The sequence shown here is derived from an EMBL/GenBank/DDBJ whole genome shotgun (WGS) entry which is preliminary data.</text>
</comment>
<evidence type="ECO:0000256" key="4">
    <source>
        <dbReference type="ARBA" id="ARBA00023163"/>
    </source>
</evidence>
<dbReference type="InterPro" id="IPR013249">
    <property type="entry name" value="RNA_pol_sigma70_r4_t2"/>
</dbReference>
<dbReference type="InterPro" id="IPR014284">
    <property type="entry name" value="RNA_pol_sigma-70_dom"/>
</dbReference>
<dbReference type="Proteomes" id="UP001198830">
    <property type="component" value="Unassembled WGS sequence"/>
</dbReference>
<comment type="similarity">
    <text evidence="1">Belongs to the sigma-70 factor family. ECF subfamily.</text>
</comment>
<dbReference type="InterPro" id="IPR013325">
    <property type="entry name" value="RNA_pol_sigma_r2"/>
</dbReference>
<evidence type="ECO:0000313" key="8">
    <source>
        <dbReference type="Proteomes" id="UP001198830"/>
    </source>
</evidence>
<evidence type="ECO:0000256" key="1">
    <source>
        <dbReference type="ARBA" id="ARBA00010641"/>
    </source>
</evidence>
<feature type="domain" description="RNA polymerase sigma factor 70 region 4 type 2" evidence="6">
    <location>
        <begin position="111"/>
        <end position="162"/>
    </location>
</feature>
<dbReference type="CDD" id="cd06171">
    <property type="entry name" value="Sigma70_r4"/>
    <property type="match status" value="1"/>
</dbReference>
<accession>A0ABS8H473</accession>
<dbReference type="RefSeq" id="WP_050763059.1">
    <property type="nucleotide sequence ID" value="NZ_JAJGNP010000008.1"/>
</dbReference>
<organism evidence="7 8">
    <name type="scientific">Sphingobium soli</name>
    <dbReference type="NCBI Taxonomy" id="1591116"/>
    <lineage>
        <taxon>Bacteria</taxon>
        <taxon>Pseudomonadati</taxon>
        <taxon>Pseudomonadota</taxon>
        <taxon>Alphaproteobacteria</taxon>
        <taxon>Sphingomonadales</taxon>
        <taxon>Sphingomonadaceae</taxon>
        <taxon>Sphingobium</taxon>
    </lineage>
</organism>
<evidence type="ECO:0000256" key="3">
    <source>
        <dbReference type="ARBA" id="ARBA00023082"/>
    </source>
</evidence>
<feature type="region of interest" description="Disordered" evidence="5">
    <location>
        <begin position="171"/>
        <end position="207"/>
    </location>
</feature>
<keyword evidence="2" id="KW-0805">Transcription regulation</keyword>
<evidence type="ECO:0000256" key="2">
    <source>
        <dbReference type="ARBA" id="ARBA00023015"/>
    </source>
</evidence>
<proteinExistence type="inferred from homology"/>
<dbReference type="EMBL" id="JAJGNP010000008">
    <property type="protein sequence ID" value="MCC4233305.1"/>
    <property type="molecule type" value="Genomic_DNA"/>
</dbReference>
<dbReference type="PANTHER" id="PTHR43133:SF63">
    <property type="entry name" value="RNA POLYMERASE SIGMA FACTOR FECI-RELATED"/>
    <property type="match status" value="1"/>
</dbReference>
<sequence length="207" mass="23149">MQDSRAFWLARHICPHEPALRRWLSGRIQHGLQIDDVIQETYAKLASLAAVDHIENPRAYFFRAALSVVASELRRAPVVSMETLSEVERLNFAADDLPPDIQAEQREEFRLVADAIDLLPARCREAFMLRKVQGLSQRETAQLLGLSESTVEKHVGRGIRHLINIFGRGGKSGQPASYDQIPDTEHYDSKGKQRADRATGGHMGGPS</sequence>
<dbReference type="InterPro" id="IPR036388">
    <property type="entry name" value="WH-like_DNA-bd_sf"/>
</dbReference>
<dbReference type="NCBIfam" id="TIGR02937">
    <property type="entry name" value="sigma70-ECF"/>
    <property type="match status" value="1"/>
</dbReference>
<dbReference type="Pfam" id="PF08281">
    <property type="entry name" value="Sigma70_r4_2"/>
    <property type="match status" value="1"/>
</dbReference>
<name>A0ABS8H473_9SPHN</name>
<dbReference type="InterPro" id="IPR039425">
    <property type="entry name" value="RNA_pol_sigma-70-like"/>
</dbReference>
<dbReference type="PANTHER" id="PTHR43133">
    <property type="entry name" value="RNA POLYMERASE ECF-TYPE SIGMA FACTO"/>
    <property type="match status" value="1"/>
</dbReference>
<feature type="compositionally biased region" description="Basic and acidic residues" evidence="5">
    <location>
        <begin position="183"/>
        <end position="199"/>
    </location>
</feature>
<dbReference type="SUPFAM" id="SSF88946">
    <property type="entry name" value="Sigma2 domain of RNA polymerase sigma factors"/>
    <property type="match status" value="1"/>
</dbReference>
<protein>
    <submittedName>
        <fullName evidence="7">Sigma-70 family RNA polymerase sigma factor</fullName>
    </submittedName>
</protein>
<gene>
    <name evidence="7" type="ORF">LL253_11455</name>
</gene>
<evidence type="ECO:0000256" key="5">
    <source>
        <dbReference type="SAM" id="MobiDB-lite"/>
    </source>
</evidence>
<dbReference type="SUPFAM" id="SSF88659">
    <property type="entry name" value="Sigma3 and sigma4 domains of RNA polymerase sigma factors"/>
    <property type="match status" value="1"/>
</dbReference>
<keyword evidence="3" id="KW-0731">Sigma factor</keyword>
<reference evidence="7 8" key="1">
    <citation type="submission" date="2021-10" db="EMBL/GenBank/DDBJ databases">
        <title>The diversity and Nitrogen Metabolism of Culturable Nitrate-Utilizing Bacteria Within the Oxygen Minimum Zone of the Changjiang (Yangtze River)Estuary.</title>
        <authorList>
            <person name="Zhang D."/>
            <person name="Zheng J."/>
            <person name="Liu S."/>
            <person name="He W."/>
        </authorList>
    </citation>
    <scope>NUCLEOTIDE SEQUENCE [LARGE SCALE GENOMIC DNA]</scope>
    <source>
        <strain evidence="7 8">FXH275-2</strain>
    </source>
</reference>
<dbReference type="Gene3D" id="1.10.10.10">
    <property type="entry name" value="Winged helix-like DNA-binding domain superfamily/Winged helix DNA-binding domain"/>
    <property type="match status" value="1"/>
</dbReference>
<dbReference type="Gene3D" id="1.10.1740.10">
    <property type="match status" value="1"/>
</dbReference>
<evidence type="ECO:0000313" key="7">
    <source>
        <dbReference type="EMBL" id="MCC4233305.1"/>
    </source>
</evidence>